<reference evidence="11 12" key="1">
    <citation type="submission" date="2019-12" db="EMBL/GenBank/DDBJ databases">
        <title>Nocardia macrotermitis sp. nov. and Nocardia aurantia sp. nov., isolated from the gut of the fungus growing-termite Macrotermes natalensis.</title>
        <authorList>
            <person name="Christine B."/>
            <person name="Rene B."/>
        </authorList>
    </citation>
    <scope>NUCLEOTIDE SEQUENCE [LARGE SCALE GENOMIC DNA]</scope>
    <source>
        <strain evidence="11 12">DSM 102126</strain>
    </source>
</reference>
<organism evidence="11 12">
    <name type="scientific">Actinomadura rayongensis</name>
    <dbReference type="NCBI Taxonomy" id="1429076"/>
    <lineage>
        <taxon>Bacteria</taxon>
        <taxon>Bacillati</taxon>
        <taxon>Actinomycetota</taxon>
        <taxon>Actinomycetes</taxon>
        <taxon>Streptosporangiales</taxon>
        <taxon>Thermomonosporaceae</taxon>
        <taxon>Actinomadura</taxon>
    </lineage>
</organism>
<dbReference type="SMART" id="SM00825">
    <property type="entry name" value="PKS_KS"/>
    <property type="match status" value="1"/>
</dbReference>
<evidence type="ECO:0000256" key="6">
    <source>
        <dbReference type="PROSITE-ProRule" id="PRU01363"/>
    </source>
</evidence>
<keyword evidence="1" id="KW-0596">Phosphopantetheine</keyword>
<feature type="domain" description="PKS/mFAS DH" evidence="10">
    <location>
        <begin position="894"/>
        <end position="1178"/>
    </location>
</feature>
<dbReference type="SUPFAM" id="SSF51735">
    <property type="entry name" value="NAD(P)-binding Rossmann-fold domains"/>
    <property type="match status" value="3"/>
</dbReference>
<evidence type="ECO:0000256" key="7">
    <source>
        <dbReference type="SAM" id="MobiDB-lite"/>
    </source>
</evidence>
<dbReference type="InterPro" id="IPR020807">
    <property type="entry name" value="PKS_DH"/>
</dbReference>
<dbReference type="RefSeq" id="WP_161103614.1">
    <property type="nucleotide sequence ID" value="NZ_JBHLYI010000006.1"/>
</dbReference>
<name>A0A6I4W7T1_9ACTN</name>
<dbReference type="SUPFAM" id="SSF52151">
    <property type="entry name" value="FabD/lysophospholipase-like"/>
    <property type="match status" value="1"/>
</dbReference>
<dbReference type="SUPFAM" id="SSF53901">
    <property type="entry name" value="Thiolase-like"/>
    <property type="match status" value="1"/>
</dbReference>
<dbReference type="Gene3D" id="3.30.70.3290">
    <property type="match status" value="1"/>
</dbReference>
<keyword evidence="12" id="KW-1185">Reference proteome</keyword>
<dbReference type="Proteomes" id="UP000431901">
    <property type="component" value="Unassembled WGS sequence"/>
</dbReference>
<dbReference type="InterPro" id="IPR013154">
    <property type="entry name" value="ADH-like_N"/>
</dbReference>
<dbReference type="InterPro" id="IPR001227">
    <property type="entry name" value="Ac_transferase_dom_sf"/>
</dbReference>
<dbReference type="Pfam" id="PF02801">
    <property type="entry name" value="Ketoacyl-synt_C"/>
    <property type="match status" value="1"/>
</dbReference>
<dbReference type="CDD" id="cd00833">
    <property type="entry name" value="PKS"/>
    <property type="match status" value="1"/>
</dbReference>
<dbReference type="InterPro" id="IPR013968">
    <property type="entry name" value="PKS_KR"/>
</dbReference>
<dbReference type="InterPro" id="IPR014043">
    <property type="entry name" value="Acyl_transferase_dom"/>
</dbReference>
<dbReference type="Pfam" id="PF22953">
    <property type="entry name" value="SpnB_Rossmann"/>
    <property type="match status" value="1"/>
</dbReference>
<keyword evidence="3" id="KW-0808">Transferase</keyword>
<dbReference type="OrthoDB" id="4537517at2"/>
<dbReference type="GO" id="GO:0016491">
    <property type="term" value="F:oxidoreductase activity"/>
    <property type="evidence" value="ECO:0007669"/>
    <property type="project" value="InterPro"/>
</dbReference>
<dbReference type="InterPro" id="IPR036736">
    <property type="entry name" value="ACP-like_sf"/>
</dbReference>
<dbReference type="InterPro" id="IPR018201">
    <property type="entry name" value="Ketoacyl_synth_AS"/>
</dbReference>
<dbReference type="InterPro" id="IPR055123">
    <property type="entry name" value="SpnB-like_Rossmann"/>
</dbReference>
<dbReference type="InterPro" id="IPR036291">
    <property type="entry name" value="NAD(P)-bd_dom_sf"/>
</dbReference>
<dbReference type="GO" id="GO:0005737">
    <property type="term" value="C:cytoplasm"/>
    <property type="evidence" value="ECO:0007669"/>
    <property type="project" value="TreeGrafter"/>
</dbReference>
<dbReference type="FunFam" id="3.40.366.10:FF:000002">
    <property type="entry name" value="Probable polyketide synthase 2"/>
    <property type="match status" value="1"/>
</dbReference>
<dbReference type="SUPFAM" id="SSF55048">
    <property type="entry name" value="Probable ACP-binding domain of malonyl-CoA ACP transacylase"/>
    <property type="match status" value="1"/>
</dbReference>
<dbReference type="Gene3D" id="3.90.180.10">
    <property type="entry name" value="Medium-chain alcohol dehydrogenases, catalytic domain"/>
    <property type="match status" value="1"/>
</dbReference>
<feature type="region of interest" description="N-terminal hotdog fold" evidence="6">
    <location>
        <begin position="894"/>
        <end position="1017"/>
    </location>
</feature>
<evidence type="ECO:0000256" key="4">
    <source>
        <dbReference type="ARBA" id="ARBA00023268"/>
    </source>
</evidence>
<comment type="caution">
    <text evidence="11">The sequence shown here is derived from an EMBL/GenBank/DDBJ whole genome shotgun (WGS) entry which is preliminary data.</text>
</comment>
<dbReference type="SUPFAM" id="SSF50129">
    <property type="entry name" value="GroES-like"/>
    <property type="match status" value="1"/>
</dbReference>
<dbReference type="Pfam" id="PF00698">
    <property type="entry name" value="Acyl_transf_1"/>
    <property type="match status" value="1"/>
</dbReference>
<dbReference type="InterPro" id="IPR049900">
    <property type="entry name" value="PKS_mFAS_DH"/>
</dbReference>
<feature type="active site" description="Proton acceptor; for dehydratase activity" evidence="6">
    <location>
        <position position="925"/>
    </location>
</feature>
<dbReference type="InterPro" id="IPR020841">
    <property type="entry name" value="PKS_Beta-ketoAc_synthase_dom"/>
</dbReference>
<evidence type="ECO:0000259" key="9">
    <source>
        <dbReference type="PROSITE" id="PS52004"/>
    </source>
</evidence>
<dbReference type="GO" id="GO:0031177">
    <property type="term" value="F:phosphopantetheine binding"/>
    <property type="evidence" value="ECO:0007669"/>
    <property type="project" value="InterPro"/>
</dbReference>
<dbReference type="SMART" id="SM00826">
    <property type="entry name" value="PKS_DH"/>
    <property type="match status" value="1"/>
</dbReference>
<evidence type="ECO:0000313" key="12">
    <source>
        <dbReference type="Proteomes" id="UP000431901"/>
    </source>
</evidence>
<evidence type="ECO:0000259" key="10">
    <source>
        <dbReference type="PROSITE" id="PS52019"/>
    </source>
</evidence>
<dbReference type="PROSITE" id="PS50075">
    <property type="entry name" value="CARRIER"/>
    <property type="match status" value="1"/>
</dbReference>
<dbReference type="SMART" id="SM00829">
    <property type="entry name" value="PKS_ER"/>
    <property type="match status" value="1"/>
</dbReference>
<dbReference type="Gene3D" id="3.40.366.10">
    <property type="entry name" value="Malonyl-Coenzyme A Acyl Carrier Protein, domain 2"/>
    <property type="match status" value="1"/>
</dbReference>
<dbReference type="Pfam" id="PF00550">
    <property type="entry name" value="PP-binding"/>
    <property type="match status" value="1"/>
</dbReference>
<dbReference type="InterPro" id="IPR020806">
    <property type="entry name" value="PKS_PP-bd"/>
</dbReference>
<dbReference type="InterPro" id="IPR016039">
    <property type="entry name" value="Thiolase-like"/>
</dbReference>
<dbReference type="Pfam" id="PF08240">
    <property type="entry name" value="ADH_N"/>
    <property type="match status" value="1"/>
</dbReference>
<dbReference type="SMART" id="SM00827">
    <property type="entry name" value="PKS_AT"/>
    <property type="match status" value="1"/>
</dbReference>
<dbReference type="PROSITE" id="PS00012">
    <property type="entry name" value="PHOSPHOPANTETHEINE"/>
    <property type="match status" value="1"/>
</dbReference>
<dbReference type="InterPro" id="IPR020843">
    <property type="entry name" value="ER"/>
</dbReference>
<dbReference type="InterPro" id="IPR014031">
    <property type="entry name" value="Ketoacyl_synth_C"/>
</dbReference>
<feature type="region of interest" description="C-terminal hotdog fold" evidence="6">
    <location>
        <begin position="1032"/>
        <end position="1178"/>
    </location>
</feature>
<dbReference type="Gene3D" id="1.10.1200.10">
    <property type="entry name" value="ACP-like"/>
    <property type="match status" value="1"/>
</dbReference>
<dbReference type="InterPro" id="IPR032821">
    <property type="entry name" value="PKS_assoc"/>
</dbReference>
<evidence type="ECO:0000256" key="2">
    <source>
        <dbReference type="ARBA" id="ARBA00022553"/>
    </source>
</evidence>
<dbReference type="InterPro" id="IPR042104">
    <property type="entry name" value="PKS_dehydratase_sf"/>
</dbReference>
<dbReference type="SMART" id="SM00823">
    <property type="entry name" value="PKS_PP"/>
    <property type="match status" value="1"/>
</dbReference>
<dbReference type="InterPro" id="IPR009081">
    <property type="entry name" value="PP-bd_ACP"/>
</dbReference>
<evidence type="ECO:0000256" key="5">
    <source>
        <dbReference type="ARBA" id="ARBA00023315"/>
    </source>
</evidence>
<evidence type="ECO:0000313" key="11">
    <source>
        <dbReference type="EMBL" id="MXQ65531.1"/>
    </source>
</evidence>
<dbReference type="GO" id="GO:0004312">
    <property type="term" value="F:fatty acid synthase activity"/>
    <property type="evidence" value="ECO:0007669"/>
    <property type="project" value="TreeGrafter"/>
</dbReference>
<dbReference type="Gene3D" id="3.10.129.110">
    <property type="entry name" value="Polyketide synthase dehydratase"/>
    <property type="match status" value="1"/>
</dbReference>
<dbReference type="PANTHER" id="PTHR43775">
    <property type="entry name" value="FATTY ACID SYNTHASE"/>
    <property type="match status" value="1"/>
</dbReference>
<dbReference type="InterPro" id="IPR016036">
    <property type="entry name" value="Malonyl_transacylase_ACP-bd"/>
</dbReference>
<feature type="compositionally biased region" description="Low complexity" evidence="7">
    <location>
        <begin position="2039"/>
        <end position="2059"/>
    </location>
</feature>
<dbReference type="PROSITE" id="PS52004">
    <property type="entry name" value="KS3_2"/>
    <property type="match status" value="1"/>
</dbReference>
<dbReference type="InterPro" id="IPR006162">
    <property type="entry name" value="Ppantetheine_attach_site"/>
</dbReference>
<keyword evidence="2" id="KW-0597">Phosphoprotein</keyword>
<dbReference type="GO" id="GO:0006633">
    <property type="term" value="P:fatty acid biosynthetic process"/>
    <property type="evidence" value="ECO:0007669"/>
    <property type="project" value="InterPro"/>
</dbReference>
<dbReference type="SMART" id="SM00822">
    <property type="entry name" value="PKS_KR"/>
    <property type="match status" value="1"/>
</dbReference>
<protein>
    <submittedName>
        <fullName evidence="11">SDR family NAD(P)-dependent oxidoreductase</fullName>
    </submittedName>
</protein>
<dbReference type="FunFam" id="3.40.47.10:FF:000019">
    <property type="entry name" value="Polyketide synthase type I"/>
    <property type="match status" value="1"/>
</dbReference>
<dbReference type="GO" id="GO:0004315">
    <property type="term" value="F:3-oxoacyl-[acyl-carrier-protein] synthase activity"/>
    <property type="evidence" value="ECO:0007669"/>
    <property type="project" value="InterPro"/>
</dbReference>
<evidence type="ECO:0000256" key="1">
    <source>
        <dbReference type="ARBA" id="ARBA00022450"/>
    </source>
</evidence>
<dbReference type="PROSITE" id="PS00606">
    <property type="entry name" value="KS3_1"/>
    <property type="match status" value="1"/>
</dbReference>
<dbReference type="Pfam" id="PF08659">
    <property type="entry name" value="KR"/>
    <property type="match status" value="1"/>
</dbReference>
<evidence type="ECO:0000259" key="8">
    <source>
        <dbReference type="PROSITE" id="PS50075"/>
    </source>
</evidence>
<feature type="region of interest" description="Disordered" evidence="7">
    <location>
        <begin position="1993"/>
        <end position="2066"/>
    </location>
</feature>
<dbReference type="CDD" id="cd05195">
    <property type="entry name" value="enoyl_red"/>
    <property type="match status" value="1"/>
</dbReference>
<dbReference type="InterPro" id="IPR011032">
    <property type="entry name" value="GroES-like_sf"/>
</dbReference>
<dbReference type="Pfam" id="PF00109">
    <property type="entry name" value="ketoacyl-synt"/>
    <property type="match status" value="1"/>
</dbReference>
<dbReference type="InterPro" id="IPR049551">
    <property type="entry name" value="PKS_DH_C"/>
</dbReference>
<dbReference type="Gene3D" id="3.40.50.720">
    <property type="entry name" value="NAD(P)-binding Rossmann-like Domain"/>
    <property type="match status" value="3"/>
</dbReference>
<dbReference type="InterPro" id="IPR016035">
    <property type="entry name" value="Acyl_Trfase/lysoPLipase"/>
</dbReference>
<sequence>MSADISRARPAEPIAIVGMAGRFAGADDLDAFWELLVSGTDAVTEIPPSRYDVDAVYDPVPRTPGKTVSRWGGLLDDIRGFDAEFFGIAPKEAALMDPQQRLLLEVSHEALEDAGQRLEDLAGSDTGVFVGQIGSDYWHLQYRHPESLDLYAMTGAASRAITAGRVSFAYDLRGPSLAVDTACASSLVAVHQAVQAIRLGECGLAIAAGVNLILLPEEGVAYSGVGMLAEDGRCKFGDASGDGFVRSDGVGAVFLKPLARALADGDRIRAVLRGTAVGNDGRSSGFLVTPAVEGQSDVIRRAYADAGIDPADTDYVEAHGTGTPAGDPVELAALAAVLGAGRRPDRPFLVGSVKTNIGHAEAAAGIASLIKTVLSLEHGTVPPSLHLRDPNPEVAWDDLPLAIATEATDLPERGRPAVASISSFGFSGTNAHLVLTAAPERPASAPAPERDELLLLAAADPEALTELAARTAEHLAGTGDSLHDVCFSLATRRSHLESRLAVPVASREQAVDALREFVAGSDAPDLSTSEYTDAASRPRVAFVFPGQGSQWVGMGRELLASEPVFADAIRACSGAIEKEAGWSLLDLLADGTGDWFELTSIVQPTLWAMEIALAALWRSWGVEPDVVIGHSMGEAAAAHVSGALSLADAAAVICRRSKLAERLAGQGIMAWVALSGAEAAAAIAGHERSVAVAACNSPTSTLISGDADAVRSILADLDRRDVVNRVVRVDFASHCPQIDRIADDLRRELKDVAPRAGTIPLHSTLLGEPLSGAELDADYWVRNIREPVDFVGAVGAQLDAEDTVFVEMSPHPLLVNAVKETARAHGAETVSVGSLRRDEPERAALLAGVGALFTAAVPVDYAALFGGGEFVPVPHHPWRRTDFWLPERPAPAGHPLLGVKSAGPDGGLVYTGPIDLRRNAYLLDHRVQETVILPGTAHVEMMLAAARPILGAGPVALADVHFERAVFLDEGEPGGEVRVTAVPAPDGSVRCEIRSRTDEGEWVAHSRGVARRIERPARAAGASWDAIKARCPEHQDRAAFYPTHAARGNQWNGTFQGIADVWRREGEALARLDCPAALRASLAEHEFHPALLDAAGQSIVAARPDVAAGQDQVFVLGSIAEVRVYGRPTTRCHSHALLTRSARDDSFTGEVEIYDEEDNLVGELRGGRLQYLLGASADAASAPESEHARWLYDVEFAPCAAPAPVAGRTGTWVVLTDSGTVGRRVLAALRERGADAVVISAAERFHAGAADRFRIDPDRPADYRAALTEIASRGAIGGVVHLWSADVTVAPDPSGKEIDRAALLACRSAVHLVQALEDLGLPGDPRLWLVTRDAQRALPGDEVTGALQAPLWGLGRTAAAEHRSLRVGLLDLDRDPDSARTAADLLLGDTAEDQLAVRRGHAYTARLVEHRAAAGRGARKVTMPVPGVLDDLTEVPVGPLVPGPDEVVIDVSHAALNYRDVLMAVGMYPGQSLTASPKLGWECAGTVAAVGARVRDVAVGEEVVAIAEGALASRVVAPSVLVAPKPRRITAAEAVTLPAAYITAYYALCDLGGIGAGDKVLVHTATGGVGLAALQIARWKNAVVYGTAGSPEKRRFLDDLGVAGTSTSRSTAFAEDFAGVGFDLILNTLTGPAVDANLSLMAPYGRYLEISKRDILEGNGVSLAHFARNLSFHAVDLVAMMAEVPERPGRVLREVCALVDDGVLDPLPFVQYPASRAAEAFLLMGQARHTGKIVVSFEEPSAAVAAPVFRPDASYLVTGGLGGIGAKVADWLVDHGARRLVLTGRSAADPEHPVLAGLRARGAECAYAAVDVADADAMRDLFARFPDLRGVFHAAGTVDYAPLREIDGADLDALLRPKIRGTLNLDRLAPAGLDHFVLFSSGSALLGSPFLGGYAAGNAFLDALAHRRRARGVPATVVNWGFWGDVGMVARREQEDGRSLVPTGMRSFDADTGLAILAELIAADAPQTAVLPADWAEWAAAYPEAATSRLLSGLVPGTSPAPPRPAATTPRPAAPSPRPAAPTSPPATPPHPAAPTPRPAAQVPRPAAQVPRPAAQVPRPAAPPPVRAAVPVAVPAAVADDVEGVLLDKVAEVLGLKPERINTKRPLNKMGLDSLMAVELRNRVERELGTKLPIVKLLKGGSIASVAEAIRELKAEGAA</sequence>
<feature type="domain" description="Ketosynthase family 3 (KS3)" evidence="9">
    <location>
        <begin position="11"/>
        <end position="437"/>
    </location>
</feature>
<dbReference type="PROSITE" id="PS52019">
    <property type="entry name" value="PKS_MFAS_DH"/>
    <property type="match status" value="1"/>
</dbReference>
<dbReference type="InterPro" id="IPR049552">
    <property type="entry name" value="PKS_DH_N"/>
</dbReference>
<evidence type="ECO:0000256" key="3">
    <source>
        <dbReference type="ARBA" id="ARBA00022679"/>
    </source>
</evidence>
<dbReference type="SUPFAM" id="SSF47336">
    <property type="entry name" value="ACP-like"/>
    <property type="match status" value="1"/>
</dbReference>
<gene>
    <name evidence="11" type="ORF">GQ466_15995</name>
</gene>
<accession>A0A6I4W7T1</accession>
<dbReference type="InterPro" id="IPR057326">
    <property type="entry name" value="KR_dom"/>
</dbReference>
<dbReference type="PANTHER" id="PTHR43775:SF37">
    <property type="entry name" value="SI:DKEY-61P9.11"/>
    <property type="match status" value="1"/>
</dbReference>
<feature type="domain" description="Carrier" evidence="8">
    <location>
        <begin position="2077"/>
        <end position="2154"/>
    </location>
</feature>
<keyword evidence="4" id="KW-0511">Multifunctional enzyme</keyword>
<proteinExistence type="predicted"/>
<feature type="compositionally biased region" description="Pro residues" evidence="7">
    <location>
        <begin position="2012"/>
        <end position="2038"/>
    </location>
</feature>
<dbReference type="InterPro" id="IPR050091">
    <property type="entry name" value="PKS_NRPS_Biosynth_Enz"/>
</dbReference>
<keyword evidence="5" id="KW-0012">Acyltransferase</keyword>
<dbReference type="EMBL" id="WUTW01000002">
    <property type="protein sequence ID" value="MXQ65531.1"/>
    <property type="molecule type" value="Genomic_DNA"/>
</dbReference>
<dbReference type="Pfam" id="PF13602">
    <property type="entry name" value="ADH_zinc_N_2"/>
    <property type="match status" value="1"/>
</dbReference>
<dbReference type="Gene3D" id="3.40.47.10">
    <property type="match status" value="1"/>
</dbReference>
<dbReference type="Pfam" id="PF21089">
    <property type="entry name" value="PKS_DH_N"/>
    <property type="match status" value="1"/>
</dbReference>
<dbReference type="GO" id="GO:0005886">
    <property type="term" value="C:plasma membrane"/>
    <property type="evidence" value="ECO:0007669"/>
    <property type="project" value="TreeGrafter"/>
</dbReference>
<dbReference type="GO" id="GO:0071770">
    <property type="term" value="P:DIM/DIP cell wall layer assembly"/>
    <property type="evidence" value="ECO:0007669"/>
    <property type="project" value="TreeGrafter"/>
</dbReference>
<dbReference type="InterPro" id="IPR014030">
    <property type="entry name" value="Ketoacyl_synth_N"/>
</dbReference>
<dbReference type="Pfam" id="PF16197">
    <property type="entry name" value="KAsynt_C_assoc"/>
    <property type="match status" value="1"/>
</dbReference>
<dbReference type="Pfam" id="PF14765">
    <property type="entry name" value="PS-DH"/>
    <property type="match status" value="1"/>
</dbReference>
<feature type="active site" description="Proton donor; for dehydratase activity" evidence="6">
    <location>
        <position position="1093"/>
    </location>
</feature>